<sequence>MSHSVGAAQILKSRGYSGPRNEFERILLLALRGPVVVEALSDDRIHFTPQEWADLVILHLDDGTADGDLMVCLGRLPTLMQRGRAAMKLPPHSQPTEVRKLQREISALYQTYQPVLERLRERWKGVDASVLRNDAYNAVQKRMLHCHYARILGLGLAVGIAINCALLSLNTSRGSLRDETNCMVDDIMGLEPVLKEYRPLGGLMMTLCLGAAWVGTADAEMKKRIEALSMDYQRDIDGGEISVESITQDLDCHRRQFSLE</sequence>
<comment type="caution">
    <text evidence="2">The sequence shown here is derived from an EMBL/GenBank/DDBJ whole genome shotgun (WGS) entry which is preliminary data.</text>
</comment>
<dbReference type="AlphaFoldDB" id="A0A8H3J4N7"/>
<accession>A0A8H3J4N7</accession>
<evidence type="ECO:0000313" key="2">
    <source>
        <dbReference type="EMBL" id="CAF9940629.1"/>
    </source>
</evidence>
<proteinExistence type="predicted"/>
<feature type="transmembrane region" description="Helical" evidence="1">
    <location>
        <begin position="151"/>
        <end position="169"/>
    </location>
</feature>
<keyword evidence="1" id="KW-0812">Transmembrane</keyword>
<keyword evidence="3" id="KW-1185">Reference proteome</keyword>
<organism evidence="2 3">
    <name type="scientific">Heterodermia speciosa</name>
    <dbReference type="NCBI Taxonomy" id="116794"/>
    <lineage>
        <taxon>Eukaryota</taxon>
        <taxon>Fungi</taxon>
        <taxon>Dikarya</taxon>
        <taxon>Ascomycota</taxon>
        <taxon>Pezizomycotina</taxon>
        <taxon>Lecanoromycetes</taxon>
        <taxon>OSLEUM clade</taxon>
        <taxon>Lecanoromycetidae</taxon>
        <taxon>Caliciales</taxon>
        <taxon>Physciaceae</taxon>
        <taxon>Heterodermia</taxon>
    </lineage>
</organism>
<reference evidence="2" key="1">
    <citation type="submission" date="2021-03" db="EMBL/GenBank/DDBJ databases">
        <authorList>
            <person name="Tagirdzhanova G."/>
        </authorList>
    </citation>
    <scope>NUCLEOTIDE SEQUENCE</scope>
</reference>
<dbReference type="EMBL" id="CAJPDS010000158">
    <property type="protein sequence ID" value="CAF9940629.1"/>
    <property type="molecule type" value="Genomic_DNA"/>
</dbReference>
<keyword evidence="1" id="KW-0472">Membrane</keyword>
<gene>
    <name evidence="2" type="ORF">HETSPECPRED_002469</name>
</gene>
<dbReference type="Proteomes" id="UP000664521">
    <property type="component" value="Unassembled WGS sequence"/>
</dbReference>
<evidence type="ECO:0000256" key="1">
    <source>
        <dbReference type="SAM" id="Phobius"/>
    </source>
</evidence>
<keyword evidence="1" id="KW-1133">Transmembrane helix</keyword>
<feature type="transmembrane region" description="Helical" evidence="1">
    <location>
        <begin position="197"/>
        <end position="215"/>
    </location>
</feature>
<protein>
    <submittedName>
        <fullName evidence="2">Uncharacterized protein</fullName>
    </submittedName>
</protein>
<dbReference type="OrthoDB" id="4314040at2759"/>
<name>A0A8H3J4N7_9LECA</name>
<evidence type="ECO:0000313" key="3">
    <source>
        <dbReference type="Proteomes" id="UP000664521"/>
    </source>
</evidence>